<organism evidence="2 3">
    <name type="scientific">Labeo rohita</name>
    <name type="common">Indian major carp</name>
    <name type="synonym">Cyprinus rohita</name>
    <dbReference type="NCBI Taxonomy" id="84645"/>
    <lineage>
        <taxon>Eukaryota</taxon>
        <taxon>Metazoa</taxon>
        <taxon>Chordata</taxon>
        <taxon>Craniata</taxon>
        <taxon>Vertebrata</taxon>
        <taxon>Euteleostomi</taxon>
        <taxon>Actinopterygii</taxon>
        <taxon>Neopterygii</taxon>
        <taxon>Teleostei</taxon>
        <taxon>Ostariophysi</taxon>
        <taxon>Cypriniformes</taxon>
        <taxon>Cyprinidae</taxon>
        <taxon>Labeoninae</taxon>
        <taxon>Labeonini</taxon>
        <taxon>Labeo</taxon>
    </lineage>
</organism>
<dbReference type="EMBL" id="JACTAM010002837">
    <property type="protein sequence ID" value="KAI2642450.1"/>
    <property type="molecule type" value="Genomic_DNA"/>
</dbReference>
<keyword evidence="3" id="KW-1185">Reference proteome</keyword>
<name>A0ABQ8KYS7_LABRO</name>
<comment type="caution">
    <text evidence="2">The sequence shown here is derived from an EMBL/GenBank/DDBJ whole genome shotgun (WGS) entry which is preliminary data.</text>
</comment>
<reference evidence="2 3" key="1">
    <citation type="submission" date="2022-01" db="EMBL/GenBank/DDBJ databases">
        <title>A high-quality chromosome-level genome assembly of rohu carp, Labeo rohita.</title>
        <authorList>
            <person name="Arick M.A. II"/>
            <person name="Hsu C.-Y."/>
            <person name="Magbanua Z."/>
            <person name="Pechanova O."/>
            <person name="Grover C."/>
            <person name="Miller E."/>
            <person name="Thrash A."/>
            <person name="Ezzel L."/>
            <person name="Alam S."/>
            <person name="Benzie J."/>
            <person name="Hamilton M."/>
            <person name="Karsi A."/>
            <person name="Lawrence M.L."/>
            <person name="Peterson D.G."/>
        </authorList>
    </citation>
    <scope>NUCLEOTIDE SEQUENCE [LARGE SCALE GENOMIC DNA]</scope>
    <source>
        <strain evidence="3">BAU-BD-2019</strain>
        <tissue evidence="2">Blood</tissue>
    </source>
</reference>
<sequence length="94" mass="10882">MQEEEAWLPQSCSHRQLRHLAEVIKSLAGLHQEHHEMLLKMRDDQKCWFHALVQAQQEDRELFRSWMDQEGQAEGPSPRSIGTPAHVALNKTTG</sequence>
<gene>
    <name evidence="2" type="ORF">H4Q32_024142</name>
</gene>
<evidence type="ECO:0000256" key="1">
    <source>
        <dbReference type="SAM" id="MobiDB-lite"/>
    </source>
</evidence>
<evidence type="ECO:0000313" key="3">
    <source>
        <dbReference type="Proteomes" id="UP000830375"/>
    </source>
</evidence>
<protein>
    <submittedName>
        <fullName evidence="2">Tripeptidyl-peptidase sed1</fullName>
    </submittedName>
</protein>
<feature type="region of interest" description="Disordered" evidence="1">
    <location>
        <begin position="69"/>
        <end position="94"/>
    </location>
</feature>
<dbReference type="Proteomes" id="UP000830375">
    <property type="component" value="Unassembled WGS sequence"/>
</dbReference>
<accession>A0ABQ8KYS7</accession>
<proteinExistence type="predicted"/>
<evidence type="ECO:0000313" key="2">
    <source>
        <dbReference type="EMBL" id="KAI2642450.1"/>
    </source>
</evidence>